<reference evidence="2 3" key="1">
    <citation type="journal article" date="2019" name="Sci. Rep.">
        <title>A high-quality genome of Eragrostis curvula grass provides insights into Poaceae evolution and supports new strategies to enhance forage quality.</title>
        <authorList>
            <person name="Carballo J."/>
            <person name="Santos B.A.C.M."/>
            <person name="Zappacosta D."/>
            <person name="Garbus I."/>
            <person name="Selva J.P."/>
            <person name="Gallo C.A."/>
            <person name="Diaz A."/>
            <person name="Albertini E."/>
            <person name="Caccamo M."/>
            <person name="Echenique V."/>
        </authorList>
    </citation>
    <scope>NUCLEOTIDE SEQUENCE [LARGE SCALE GENOMIC DNA]</scope>
    <source>
        <strain evidence="3">cv. Victoria</strain>
        <tissue evidence="2">Leaf</tissue>
    </source>
</reference>
<dbReference type="EMBL" id="RWGY01000007">
    <property type="protein sequence ID" value="TVU39284.1"/>
    <property type="molecule type" value="Genomic_DNA"/>
</dbReference>
<name>A0A5J9VV47_9POAL</name>
<dbReference type="Pfam" id="PF24523">
    <property type="entry name" value="DUF7595"/>
    <property type="match status" value="1"/>
</dbReference>
<dbReference type="AlphaFoldDB" id="A0A5J9VV47"/>
<dbReference type="Proteomes" id="UP000324897">
    <property type="component" value="Chromosome 4"/>
</dbReference>
<dbReference type="OrthoDB" id="620691at2759"/>
<dbReference type="InterPro" id="IPR056016">
    <property type="entry name" value="DUF7595"/>
</dbReference>
<evidence type="ECO:0000313" key="2">
    <source>
        <dbReference type="EMBL" id="TVU39284.1"/>
    </source>
</evidence>
<protein>
    <recommendedName>
        <fullName evidence="1">DUF7595 domain-containing protein</fullName>
    </recommendedName>
</protein>
<evidence type="ECO:0000313" key="3">
    <source>
        <dbReference type="Proteomes" id="UP000324897"/>
    </source>
</evidence>
<sequence>MALPESFPRDGRHLNCVMATTSVRGSLMVLVGDKDKVLAWVQSKQTLKWKQQILVATETIQQLLIDNMGSNKPPPTQVNPMWFAARSGVVLVHIAYRGRFWLDLQSMKIVRWLPGVVLVHIAYRGRFWLDLQSMKIVRRNDRILVASPRAPAPGAYIVAVAVGYVPVARRWRTGNTTCMTRHYVLLAGDTEGGDAGAVGRPFQVLIAKLDVSEHRRHLQIHTFSSADDTWGPYTEIWIPNLYGSRLLQDLGEALVVGGAVHWLCLTDSGSYVIKLHVKATQVTISELPESFRGGRRQIEHLLATTSLSGSPIVLVTEGGKISALSQSKQTTRWKQQSQQVTDIDELVRFAISNGGNIPLGNTNKIKLLHWFAERSGLVLIEIRYRGFIWLDIRTMEMVTHSNP</sequence>
<organism evidence="2 3">
    <name type="scientific">Eragrostis curvula</name>
    <name type="common">weeping love grass</name>
    <dbReference type="NCBI Taxonomy" id="38414"/>
    <lineage>
        <taxon>Eukaryota</taxon>
        <taxon>Viridiplantae</taxon>
        <taxon>Streptophyta</taxon>
        <taxon>Embryophyta</taxon>
        <taxon>Tracheophyta</taxon>
        <taxon>Spermatophyta</taxon>
        <taxon>Magnoliopsida</taxon>
        <taxon>Liliopsida</taxon>
        <taxon>Poales</taxon>
        <taxon>Poaceae</taxon>
        <taxon>PACMAD clade</taxon>
        <taxon>Chloridoideae</taxon>
        <taxon>Eragrostideae</taxon>
        <taxon>Eragrostidinae</taxon>
        <taxon>Eragrostis</taxon>
    </lineage>
</organism>
<dbReference type="PANTHER" id="PTHR35828">
    <property type="entry name" value="OS08G0203800 PROTEIN-RELATED"/>
    <property type="match status" value="1"/>
</dbReference>
<accession>A0A5J9VV47</accession>
<proteinExistence type="predicted"/>
<dbReference type="Gramene" id="TVU39284">
    <property type="protein sequence ID" value="TVU39284"/>
    <property type="gene ID" value="EJB05_12695"/>
</dbReference>
<dbReference type="PANTHER" id="PTHR35828:SF23">
    <property type="entry name" value="F-BOX DOMAIN-CONTAINING PROTEIN"/>
    <property type="match status" value="1"/>
</dbReference>
<comment type="caution">
    <text evidence="2">The sequence shown here is derived from an EMBL/GenBank/DDBJ whole genome shotgun (WGS) entry which is preliminary data.</text>
</comment>
<gene>
    <name evidence="2" type="ORF">EJB05_12695</name>
</gene>
<feature type="domain" description="DUF7595" evidence="1">
    <location>
        <begin position="223"/>
        <end position="397"/>
    </location>
</feature>
<feature type="non-terminal residue" evidence="2">
    <location>
        <position position="1"/>
    </location>
</feature>
<keyword evidence="3" id="KW-1185">Reference proteome</keyword>
<evidence type="ECO:0000259" key="1">
    <source>
        <dbReference type="Pfam" id="PF24523"/>
    </source>
</evidence>